<dbReference type="InterPro" id="IPR017938">
    <property type="entry name" value="Riboflavin_synthase-like_b-brl"/>
</dbReference>
<dbReference type="InterPro" id="IPR039261">
    <property type="entry name" value="FNR_nucleotide-bd"/>
</dbReference>
<dbReference type="InterPro" id="IPR001041">
    <property type="entry name" value="2Fe-2S_ferredoxin-type"/>
</dbReference>
<dbReference type="SUPFAM" id="SSF63380">
    <property type="entry name" value="Riboflavin synthase domain-like"/>
    <property type="match status" value="1"/>
</dbReference>
<keyword evidence="5" id="KW-0411">Iron-sulfur</keyword>
<accession>A0A1M7SNZ5</accession>
<dbReference type="SUPFAM" id="SSF51735">
    <property type="entry name" value="NAD(P)-binding Rossmann-fold domains"/>
    <property type="match status" value="1"/>
</dbReference>
<feature type="domain" description="4Fe-4S ferredoxin-type" evidence="11">
    <location>
        <begin position="30"/>
        <end position="62"/>
    </location>
</feature>
<name>A0A1M7SNZ5_9ACTN</name>
<dbReference type="OrthoDB" id="4307358at2"/>
<dbReference type="Pfam" id="PF00106">
    <property type="entry name" value="adh_short"/>
    <property type="match status" value="1"/>
</dbReference>
<sequence>MDHRVALAFEDGVTRFITCRDDQTVADASYRSRINIPLDCRDGVCGTCKAFCESGEFDMGGYLDDALSDDEAEDGYVLTCSMKPRSDLVLQIATTSAVAKTSAATHRGRITALDRLSSTTVGLTVEIDDRDALAFLPGQYVNIAVPGTEESRSYSFSSAPQDKELTFLVKLTPGGVMSTYLEERAQVGDEITFTGPHGSFFLRESDAPLLLLAGGTGLAPVLAILRTLEGKRSGRQMHLVYGVTTDDDLVELETIQQLAGAIDGLTWDYCVADPATKAPNQGYVTGLYGPEHLHDGDAAVYLCGPPAMVEAVRGHVSGLGVAPSGFYYEKFALAAVPTEAAEEVVAPEPEAVVPESEAVAPEPPPVPVHTPITVPDTVAELLALDGREGRTTAGQVLFPPVELSPLGADGTGPRTESPADLWRLAGQPVGEPFPTGDVLPVDDADDLVLAVGARAVAGQEVLPEAALEQLVPPAPEAPAGQPDADQSDADQSDAEIEPALTAEGYVITGDGYEIGEEHPSVHESDAIFDARRALELGALELTIGRLTHQQLVGYRVLAEATVPYVEGERFTDAAAYTETNAAFHDYLFTLTGNEHLLRAYQALGVKGHMEESLRSATWCHPRCAQDHLDIVEAFRDGERERARVLISEHAERSKETTRRAMHDLAAGRRPRFVTPGRFAGQVVLITGAGQGIGERTARRISAEGGTLVLADRAELVRDLAEELGQPGTEAIPVVADLETWEGAKSVVDAALQRFGRIDVAIHTVGGTIWAKPFEHYPPEQIQAEINRSLWPTLWCCRAVAPHMVQRGQGTIVNVSSVATRGVNRLPYAAAKGGVNAVTTALALEMAPHGVRVVATAPGGTDAPPRRTPRGPAPQSEQEQDWYRTIVDQTVDSSLLKRYGTLDEQAAAITFLASEEASYITGTILPVAGGDLG</sequence>
<dbReference type="InterPro" id="IPR050415">
    <property type="entry name" value="MRET"/>
</dbReference>
<dbReference type="InterPro" id="IPR012675">
    <property type="entry name" value="Beta-grasp_dom_sf"/>
</dbReference>
<dbReference type="InterPro" id="IPR011711">
    <property type="entry name" value="GntR_C"/>
</dbReference>
<dbReference type="Pfam" id="PF00111">
    <property type="entry name" value="Fer2"/>
    <property type="match status" value="1"/>
</dbReference>
<dbReference type="PROSITE" id="PS00061">
    <property type="entry name" value="ADH_SHORT"/>
    <property type="match status" value="1"/>
</dbReference>
<dbReference type="InterPro" id="IPR017896">
    <property type="entry name" value="4Fe4S_Fe-S-bd"/>
</dbReference>
<dbReference type="GO" id="GO:0051537">
    <property type="term" value="F:2 iron, 2 sulfur cluster binding"/>
    <property type="evidence" value="ECO:0007669"/>
    <property type="project" value="UniProtKB-KW"/>
</dbReference>
<reference evidence="13 14" key="1">
    <citation type="submission" date="2016-12" db="EMBL/GenBank/DDBJ databases">
        <authorList>
            <person name="Song W.-J."/>
            <person name="Kurnit D.M."/>
        </authorList>
    </citation>
    <scope>NUCLEOTIDE SEQUENCE [LARGE SCALE GENOMIC DNA]</scope>
    <source>
        <strain evidence="13 14">DSM 43162</strain>
    </source>
</reference>
<evidence type="ECO:0000256" key="9">
    <source>
        <dbReference type="SAM" id="MobiDB-lite"/>
    </source>
</evidence>
<feature type="region of interest" description="Disordered" evidence="9">
    <location>
        <begin position="854"/>
        <end position="878"/>
    </location>
</feature>
<dbReference type="PANTHER" id="PTHR47354">
    <property type="entry name" value="NADH OXIDOREDUCTASE HCR"/>
    <property type="match status" value="1"/>
</dbReference>
<feature type="domain" description="FAD-binding FR-type" evidence="12">
    <location>
        <begin position="103"/>
        <end position="203"/>
    </location>
</feature>
<dbReference type="Gene3D" id="3.40.50.80">
    <property type="entry name" value="Nucleotide-binding domain of ferredoxin-NADP reductase (FNR) module"/>
    <property type="match status" value="1"/>
</dbReference>
<dbReference type="CDD" id="cd06209">
    <property type="entry name" value="BenDO_FAD_NAD"/>
    <property type="match status" value="1"/>
</dbReference>
<dbReference type="PROSITE" id="PS51085">
    <property type="entry name" value="2FE2S_FER_2"/>
    <property type="match status" value="1"/>
</dbReference>
<dbReference type="AlphaFoldDB" id="A0A1M7SNZ5"/>
<dbReference type="CDD" id="cd00207">
    <property type="entry name" value="fer2"/>
    <property type="match status" value="1"/>
</dbReference>
<dbReference type="PROSITE" id="PS00197">
    <property type="entry name" value="2FE2S_FER_1"/>
    <property type="match status" value="1"/>
</dbReference>
<dbReference type="Proteomes" id="UP000184428">
    <property type="component" value="Unassembled WGS sequence"/>
</dbReference>
<dbReference type="InterPro" id="IPR020904">
    <property type="entry name" value="Sc_DH/Rdtase_CS"/>
</dbReference>
<evidence type="ECO:0000256" key="2">
    <source>
        <dbReference type="ARBA" id="ARBA00006484"/>
    </source>
</evidence>
<keyword evidence="8" id="KW-0804">Transcription</keyword>
<feature type="region of interest" description="Disordered" evidence="9">
    <location>
        <begin position="473"/>
        <end position="493"/>
    </location>
</feature>
<dbReference type="Pfam" id="PF00175">
    <property type="entry name" value="NAD_binding_1"/>
    <property type="match status" value="1"/>
</dbReference>
<dbReference type="SMART" id="SM00895">
    <property type="entry name" value="FCD"/>
    <property type="match status" value="1"/>
</dbReference>
<evidence type="ECO:0000259" key="11">
    <source>
        <dbReference type="PROSITE" id="PS51379"/>
    </source>
</evidence>
<dbReference type="InterPro" id="IPR008920">
    <property type="entry name" value="TF_FadR/GntR_C"/>
</dbReference>
<dbReference type="Gene3D" id="3.40.50.720">
    <property type="entry name" value="NAD(P)-binding Rossmann-like Domain"/>
    <property type="match status" value="1"/>
</dbReference>
<evidence type="ECO:0000256" key="5">
    <source>
        <dbReference type="ARBA" id="ARBA00023014"/>
    </source>
</evidence>
<comment type="similarity">
    <text evidence="2">Belongs to the short-chain dehydrogenases/reductases (SDR) family.</text>
</comment>
<evidence type="ECO:0000256" key="1">
    <source>
        <dbReference type="ARBA" id="ARBA00001974"/>
    </source>
</evidence>
<keyword evidence="7" id="KW-0238">DNA-binding</keyword>
<dbReference type="InterPro" id="IPR008333">
    <property type="entry name" value="Cbr1-like_FAD-bd_dom"/>
</dbReference>
<evidence type="ECO:0000256" key="4">
    <source>
        <dbReference type="ARBA" id="ARBA00023002"/>
    </source>
</evidence>
<organism evidence="13 14">
    <name type="scientific">Geodermatophilus obscurus</name>
    <dbReference type="NCBI Taxonomy" id="1861"/>
    <lineage>
        <taxon>Bacteria</taxon>
        <taxon>Bacillati</taxon>
        <taxon>Actinomycetota</taxon>
        <taxon>Actinomycetes</taxon>
        <taxon>Geodermatophilales</taxon>
        <taxon>Geodermatophilaceae</taxon>
        <taxon>Geodermatophilus</taxon>
    </lineage>
</organism>
<dbReference type="NCBIfam" id="NF040810">
    <property type="entry name" value="BenC"/>
    <property type="match status" value="1"/>
</dbReference>
<dbReference type="InterPro" id="IPR036291">
    <property type="entry name" value="NAD(P)-bd_dom_sf"/>
</dbReference>
<gene>
    <name evidence="13" type="ORF">SAMN05660350_00948</name>
</gene>
<evidence type="ECO:0000259" key="12">
    <source>
        <dbReference type="PROSITE" id="PS51384"/>
    </source>
</evidence>
<dbReference type="PRINTS" id="PR00080">
    <property type="entry name" value="SDRFAMILY"/>
</dbReference>
<dbReference type="InterPro" id="IPR036010">
    <property type="entry name" value="2Fe-2S_ferredoxin-like_sf"/>
</dbReference>
<proteinExistence type="inferred from homology"/>
<evidence type="ECO:0000256" key="8">
    <source>
        <dbReference type="ARBA" id="ARBA00023163"/>
    </source>
</evidence>
<dbReference type="NCBIfam" id="NF009463">
    <property type="entry name" value="PRK12823.1"/>
    <property type="match status" value="1"/>
</dbReference>
<dbReference type="InterPro" id="IPR047683">
    <property type="entry name" value="BenC-like_FAD_NAD-bd"/>
</dbReference>
<dbReference type="Pfam" id="PF00970">
    <property type="entry name" value="FAD_binding_6"/>
    <property type="match status" value="1"/>
</dbReference>
<evidence type="ECO:0000256" key="7">
    <source>
        <dbReference type="ARBA" id="ARBA00023125"/>
    </source>
</evidence>
<dbReference type="InterPro" id="IPR006058">
    <property type="entry name" value="2Fe2S_fd_BS"/>
</dbReference>
<dbReference type="InterPro" id="IPR017927">
    <property type="entry name" value="FAD-bd_FR_type"/>
</dbReference>
<evidence type="ECO:0000256" key="6">
    <source>
        <dbReference type="ARBA" id="ARBA00023015"/>
    </source>
</evidence>
<dbReference type="EMBL" id="FRDM01000003">
    <property type="protein sequence ID" value="SHN60180.1"/>
    <property type="molecule type" value="Genomic_DNA"/>
</dbReference>
<keyword evidence="3" id="KW-0001">2Fe-2S</keyword>
<dbReference type="Gene3D" id="3.10.20.30">
    <property type="match status" value="1"/>
</dbReference>
<evidence type="ECO:0000313" key="13">
    <source>
        <dbReference type="EMBL" id="SHN60180.1"/>
    </source>
</evidence>
<keyword evidence="3" id="KW-0479">Metal-binding</keyword>
<dbReference type="PROSITE" id="PS51379">
    <property type="entry name" value="4FE4S_FER_2"/>
    <property type="match status" value="1"/>
</dbReference>
<dbReference type="SUPFAM" id="SSF52343">
    <property type="entry name" value="Ferredoxin reductase-like, C-terminal NADP-linked domain"/>
    <property type="match status" value="1"/>
</dbReference>
<keyword evidence="6" id="KW-0805">Transcription regulation</keyword>
<dbReference type="SUPFAM" id="SSF54292">
    <property type="entry name" value="2Fe-2S ferredoxin-like"/>
    <property type="match status" value="1"/>
</dbReference>
<dbReference type="NCBIfam" id="NF040811">
    <property type="entry name" value="BenD"/>
    <property type="match status" value="1"/>
</dbReference>
<keyword evidence="3" id="KW-0408">Iron</keyword>
<dbReference type="GO" id="GO:0051213">
    <property type="term" value="F:dioxygenase activity"/>
    <property type="evidence" value="ECO:0007669"/>
    <property type="project" value="UniProtKB-KW"/>
</dbReference>
<evidence type="ECO:0000313" key="14">
    <source>
        <dbReference type="Proteomes" id="UP000184428"/>
    </source>
</evidence>
<protein>
    <submittedName>
        <fullName evidence="13">Benzoate/toluate 1,2-dioxygenase reductase subunit</fullName>
    </submittedName>
</protein>
<dbReference type="Pfam" id="PF07729">
    <property type="entry name" value="FCD"/>
    <property type="match status" value="1"/>
</dbReference>
<keyword evidence="13" id="KW-0223">Dioxygenase</keyword>
<dbReference type="GO" id="GO:0003677">
    <property type="term" value="F:DNA binding"/>
    <property type="evidence" value="ECO:0007669"/>
    <property type="project" value="UniProtKB-KW"/>
</dbReference>
<dbReference type="Gene3D" id="2.40.30.10">
    <property type="entry name" value="Translation factors"/>
    <property type="match status" value="1"/>
</dbReference>
<evidence type="ECO:0000259" key="10">
    <source>
        <dbReference type="PROSITE" id="PS51085"/>
    </source>
</evidence>
<comment type="cofactor">
    <cofactor evidence="1">
        <name>FAD</name>
        <dbReference type="ChEBI" id="CHEBI:57692"/>
    </cofactor>
</comment>
<dbReference type="InterPro" id="IPR002347">
    <property type="entry name" value="SDR_fam"/>
</dbReference>
<keyword evidence="4" id="KW-0560">Oxidoreductase</keyword>
<evidence type="ECO:0000256" key="3">
    <source>
        <dbReference type="ARBA" id="ARBA00022714"/>
    </source>
</evidence>
<dbReference type="CDD" id="cd08937">
    <property type="entry name" value="DHB_DH-like_SDR_c"/>
    <property type="match status" value="1"/>
</dbReference>
<dbReference type="PANTHER" id="PTHR47354:SF5">
    <property type="entry name" value="PROTEIN RFBI"/>
    <property type="match status" value="1"/>
</dbReference>
<dbReference type="FunFam" id="3.40.50.720:FF:000084">
    <property type="entry name" value="Short-chain dehydrogenase reductase"/>
    <property type="match status" value="1"/>
</dbReference>
<feature type="domain" description="2Fe-2S ferredoxin-type" evidence="10">
    <location>
        <begin position="3"/>
        <end position="96"/>
    </location>
</feature>
<dbReference type="Gene3D" id="1.20.120.530">
    <property type="entry name" value="GntR ligand-binding domain-like"/>
    <property type="match status" value="1"/>
</dbReference>
<dbReference type="InterPro" id="IPR047686">
    <property type="entry name" value="BenD"/>
</dbReference>
<dbReference type="PROSITE" id="PS51384">
    <property type="entry name" value="FAD_FR"/>
    <property type="match status" value="1"/>
</dbReference>
<dbReference type="InterPro" id="IPR001433">
    <property type="entry name" value="OxRdtase_FAD/NAD-bd"/>
</dbReference>
<dbReference type="PRINTS" id="PR00081">
    <property type="entry name" value="GDHRDH"/>
</dbReference>
<dbReference type="SUPFAM" id="SSF48008">
    <property type="entry name" value="GntR ligand-binding domain-like"/>
    <property type="match status" value="1"/>
</dbReference>